<reference evidence="2 3" key="2">
    <citation type="journal article" date="2012" name="Open Biol.">
        <title>Characteristics of nucleosomes and linker DNA regions on the genome of the basidiomycete Mixia osmundae revealed by mono- and dinucleosome mapping.</title>
        <authorList>
            <person name="Nishida H."/>
            <person name="Kondo S."/>
            <person name="Matsumoto T."/>
            <person name="Suzuki Y."/>
            <person name="Yoshikawa H."/>
            <person name="Taylor T.D."/>
            <person name="Sugiyama J."/>
        </authorList>
    </citation>
    <scope>NUCLEOTIDE SEQUENCE [LARGE SCALE GENOMIC DNA]</scope>
    <source>
        <strain evidence="3">CBS 9802 / IAM 14324 / JCM 22182 / KY 12970</strain>
    </source>
</reference>
<dbReference type="AlphaFoldDB" id="G7E218"/>
<reference evidence="2 3" key="1">
    <citation type="journal article" date="2011" name="J. Gen. Appl. Microbiol.">
        <title>Draft genome sequencing of the enigmatic basidiomycete Mixia osmundae.</title>
        <authorList>
            <person name="Nishida H."/>
            <person name="Nagatsuka Y."/>
            <person name="Sugiyama J."/>
        </authorList>
    </citation>
    <scope>NUCLEOTIDE SEQUENCE [LARGE SCALE GENOMIC DNA]</scope>
    <source>
        <strain evidence="3">CBS 9802 / IAM 14324 / JCM 22182 / KY 12970</strain>
    </source>
</reference>
<protein>
    <submittedName>
        <fullName evidence="2">Uncharacterized protein</fullName>
    </submittedName>
</protein>
<dbReference type="Proteomes" id="UP000009131">
    <property type="component" value="Unassembled WGS sequence"/>
</dbReference>
<feature type="region of interest" description="Disordered" evidence="1">
    <location>
        <begin position="233"/>
        <end position="297"/>
    </location>
</feature>
<proteinExistence type="predicted"/>
<gene>
    <name evidence="2" type="primary">Mo03528</name>
    <name evidence="2" type="ORF">E5Q_03528</name>
</gene>
<accession>G7E218</accession>
<feature type="compositionally biased region" description="Low complexity" evidence="1">
    <location>
        <begin position="146"/>
        <end position="160"/>
    </location>
</feature>
<evidence type="ECO:0000313" key="2">
    <source>
        <dbReference type="EMBL" id="GAA96855.1"/>
    </source>
</evidence>
<organism evidence="2 3">
    <name type="scientific">Mixia osmundae (strain CBS 9802 / IAM 14324 / JCM 22182 / KY 12970)</name>
    <dbReference type="NCBI Taxonomy" id="764103"/>
    <lineage>
        <taxon>Eukaryota</taxon>
        <taxon>Fungi</taxon>
        <taxon>Dikarya</taxon>
        <taxon>Basidiomycota</taxon>
        <taxon>Pucciniomycotina</taxon>
        <taxon>Mixiomycetes</taxon>
        <taxon>Mixiales</taxon>
        <taxon>Mixiaceae</taxon>
        <taxon>Mixia</taxon>
    </lineage>
</organism>
<feature type="region of interest" description="Disordered" evidence="1">
    <location>
        <begin position="490"/>
        <end position="540"/>
    </location>
</feature>
<feature type="compositionally biased region" description="Low complexity" evidence="1">
    <location>
        <begin position="84"/>
        <end position="108"/>
    </location>
</feature>
<feature type="compositionally biased region" description="Polar residues" evidence="1">
    <location>
        <begin position="434"/>
        <end position="451"/>
    </location>
</feature>
<dbReference type="HOGENOM" id="CLU_428318_0_0_1"/>
<feature type="compositionally biased region" description="Basic and acidic residues" evidence="1">
    <location>
        <begin position="62"/>
        <end position="73"/>
    </location>
</feature>
<name>G7E218_MIXOS</name>
<evidence type="ECO:0000256" key="1">
    <source>
        <dbReference type="SAM" id="MobiDB-lite"/>
    </source>
</evidence>
<feature type="compositionally biased region" description="Polar residues" evidence="1">
    <location>
        <begin position="391"/>
        <end position="404"/>
    </location>
</feature>
<evidence type="ECO:0000313" key="3">
    <source>
        <dbReference type="Proteomes" id="UP000009131"/>
    </source>
</evidence>
<dbReference type="EMBL" id="BABT02000108">
    <property type="protein sequence ID" value="GAA96855.1"/>
    <property type="molecule type" value="Genomic_DNA"/>
</dbReference>
<comment type="caution">
    <text evidence="2">The sequence shown here is derived from an EMBL/GenBank/DDBJ whole genome shotgun (WGS) entry which is preliminary data.</text>
</comment>
<keyword evidence="3" id="KW-1185">Reference proteome</keyword>
<sequence>MACVPKHRHSSAMPFGLGRPSRKPSTVAYDRQLSAHQSEAPINYSNGHAKLAQALSSSTRSAPERQSPRRLSDGLRNLFRKPTSSRSASAGLSESAPSTESEPSSALSDETMTTLVDDHVVTLPARPSSRATLRSSIPGFGRRRSSGQASAGSDRSAQARPPLRKGESSFAVKSVRNIARVNEGEATPDHQNTHPAFVAQASRPTTPVPTSPATISVAAFRSAQAMRSASSLRSFSSTSLHEGWAEGEPPSWSRRPSDARTTRPSLSVLTGDPHPRSHDRLNASPATSRPGSYMADTASPRVNKFTLAPLRSPEEEREAAQAFANAFPIQPKAMRSASTPAISTPPPALLAPQPIRPMMDRPVLVYREPTSPRMSEFDGVSEEDEQEHLSDQSITPMSESSSCDSLDEAAVERHRRKHIVIPPPRPPSRNRSPGSQSLQYPNARTRQSSMEPSEDDEVPLAFLASKPRTRTQTAPAEVSLSAPQAGLQSASTIGLGLPPHLASRGSRSPSYDSKPKVSSRLASAPDAGASKPRGPRARPASFHASQLLQQVTLPAHLLTPTHLPPEVDEIVLPPRPSEVDLPQAHHRRTSSFGGGIPSPFAPPTRPATATGFASTTNSAPLGKSTMELRWAEMNKRLQQRADLSVHHTTIV</sequence>
<dbReference type="InParanoid" id="G7E218"/>
<feature type="region of interest" description="Disordered" evidence="1">
    <location>
        <begin position="371"/>
        <end position="457"/>
    </location>
</feature>
<feature type="compositionally biased region" description="Basic residues" evidence="1">
    <location>
        <begin position="1"/>
        <end position="10"/>
    </location>
</feature>
<feature type="region of interest" description="Disordered" evidence="1">
    <location>
        <begin position="1"/>
        <end position="170"/>
    </location>
</feature>